<dbReference type="CDD" id="cd02238">
    <property type="entry name" value="cupin_KdgF"/>
    <property type="match status" value="1"/>
</dbReference>
<dbReference type="InterPro" id="IPR013096">
    <property type="entry name" value="Cupin_2"/>
</dbReference>
<dbReference type="AlphaFoldDB" id="A0AAW4P787"/>
<dbReference type="Gene3D" id="2.60.120.10">
    <property type="entry name" value="Jelly Rolls"/>
    <property type="match status" value="1"/>
</dbReference>
<protein>
    <submittedName>
        <fullName evidence="2">Cupin domain-containing protein</fullName>
    </submittedName>
</protein>
<dbReference type="SUPFAM" id="SSF51182">
    <property type="entry name" value="RmlC-like cupins"/>
    <property type="match status" value="1"/>
</dbReference>
<dbReference type="EMBL" id="RKLT01000001">
    <property type="protein sequence ID" value="MBX0293435.1"/>
    <property type="molecule type" value="Genomic_DNA"/>
</dbReference>
<comment type="caution">
    <text evidence="2">The sequence shown here is derived from an EMBL/GenBank/DDBJ whole genome shotgun (WGS) entry which is preliminary data.</text>
</comment>
<evidence type="ECO:0000259" key="1">
    <source>
        <dbReference type="Pfam" id="PF07883"/>
    </source>
</evidence>
<sequence>MDVVSDDGSNAVEVEPGVFLTQLAAGAEMSIQHLRIEPGGRVPEHSHHHEQVGFVYQGEQTFVLDGGEAVTVEPGESYRLESHEVHAAENRGDEVLLAIDVFSPPRPNPDWQE</sequence>
<accession>A0AAW4P787</accession>
<dbReference type="InterPro" id="IPR052535">
    <property type="entry name" value="Bacilysin_H2HPP_isomerase"/>
</dbReference>
<reference evidence="2 3" key="1">
    <citation type="submission" date="2021-06" db="EMBL/GenBank/DDBJ databases">
        <title>Halomicroarcula sp. a new haloarchaeum isolated from saline soil.</title>
        <authorList>
            <person name="Duran-Viseras A."/>
            <person name="Sanchez-Porro C."/>
            <person name="Ventosa A."/>
        </authorList>
    </citation>
    <scope>NUCLEOTIDE SEQUENCE [LARGE SCALE GENOMIC DNA]</scope>
    <source>
        <strain evidence="2 3">F27</strain>
    </source>
</reference>
<dbReference type="Proteomes" id="UP001430455">
    <property type="component" value="Unassembled WGS sequence"/>
</dbReference>
<proteinExistence type="predicted"/>
<dbReference type="PANTHER" id="PTHR40112:SF1">
    <property type="entry name" value="H2HPP ISOMERASE"/>
    <property type="match status" value="1"/>
</dbReference>
<evidence type="ECO:0000313" key="2">
    <source>
        <dbReference type="EMBL" id="MBX0293435.1"/>
    </source>
</evidence>
<feature type="domain" description="Cupin type-2" evidence="1">
    <location>
        <begin position="34"/>
        <end position="102"/>
    </location>
</feature>
<dbReference type="InterPro" id="IPR014710">
    <property type="entry name" value="RmlC-like_jellyroll"/>
</dbReference>
<organism evidence="2 3">
    <name type="scientific">Haloarcula nitratireducens</name>
    <dbReference type="NCBI Taxonomy" id="2487749"/>
    <lineage>
        <taxon>Archaea</taxon>
        <taxon>Methanobacteriati</taxon>
        <taxon>Methanobacteriota</taxon>
        <taxon>Stenosarchaea group</taxon>
        <taxon>Halobacteria</taxon>
        <taxon>Halobacteriales</taxon>
        <taxon>Haloarculaceae</taxon>
        <taxon>Haloarcula</taxon>
    </lineage>
</organism>
<dbReference type="RefSeq" id="WP_220578155.1">
    <property type="nucleotide sequence ID" value="NZ_RKLT01000001.1"/>
</dbReference>
<name>A0AAW4P787_9EURY</name>
<keyword evidence="3" id="KW-1185">Reference proteome</keyword>
<dbReference type="Pfam" id="PF07883">
    <property type="entry name" value="Cupin_2"/>
    <property type="match status" value="1"/>
</dbReference>
<evidence type="ECO:0000313" key="3">
    <source>
        <dbReference type="Proteomes" id="UP001430455"/>
    </source>
</evidence>
<gene>
    <name evidence="2" type="ORF">EGH23_00905</name>
</gene>
<dbReference type="PANTHER" id="PTHR40112">
    <property type="entry name" value="H2HPP ISOMERASE"/>
    <property type="match status" value="1"/>
</dbReference>
<dbReference type="InterPro" id="IPR011051">
    <property type="entry name" value="RmlC_Cupin_sf"/>
</dbReference>